<feature type="coiled-coil region" evidence="4">
    <location>
        <begin position="1503"/>
        <end position="1562"/>
    </location>
</feature>
<dbReference type="GO" id="GO:0004222">
    <property type="term" value="F:metalloendopeptidase activity"/>
    <property type="evidence" value="ECO:0007669"/>
    <property type="project" value="TreeGrafter"/>
</dbReference>
<evidence type="ECO:0000259" key="7">
    <source>
        <dbReference type="Pfam" id="PF01551"/>
    </source>
</evidence>
<dbReference type="GO" id="GO:0098003">
    <property type="term" value="P:viral tail assembly"/>
    <property type="evidence" value="ECO:0007669"/>
    <property type="project" value="UniProtKB-KW"/>
</dbReference>
<dbReference type="GO" id="GO:0042742">
    <property type="term" value="P:defense response to bacterium"/>
    <property type="evidence" value="ECO:0007669"/>
    <property type="project" value="UniProtKB-KW"/>
</dbReference>
<feature type="transmembrane region" description="Helical" evidence="6">
    <location>
        <begin position="1139"/>
        <end position="1167"/>
    </location>
</feature>
<feature type="transmembrane region" description="Helical" evidence="6">
    <location>
        <begin position="1036"/>
        <end position="1058"/>
    </location>
</feature>
<keyword evidence="6" id="KW-0472">Membrane</keyword>
<dbReference type="CDD" id="cd12797">
    <property type="entry name" value="M23_peptidase"/>
    <property type="match status" value="1"/>
</dbReference>
<keyword evidence="1" id="KW-1245">Viral tail assembly</keyword>
<feature type="region of interest" description="Disordered" evidence="5">
    <location>
        <begin position="649"/>
        <end position="672"/>
    </location>
</feature>
<dbReference type="PANTHER" id="PTHR21666:SF270">
    <property type="entry name" value="MUREIN HYDROLASE ACTIVATOR ENVC"/>
    <property type="match status" value="1"/>
</dbReference>
<evidence type="ECO:0000259" key="8">
    <source>
        <dbReference type="Pfam" id="PF10145"/>
    </source>
</evidence>
<gene>
    <name evidence="9" type="ORF">UFOVP359_65</name>
</gene>
<organism evidence="9">
    <name type="scientific">uncultured Caudovirales phage</name>
    <dbReference type="NCBI Taxonomy" id="2100421"/>
    <lineage>
        <taxon>Viruses</taxon>
        <taxon>Duplodnaviria</taxon>
        <taxon>Heunggongvirae</taxon>
        <taxon>Uroviricota</taxon>
        <taxon>Caudoviricetes</taxon>
        <taxon>Peduoviridae</taxon>
        <taxon>Maltschvirus</taxon>
        <taxon>Maltschvirus maltsch</taxon>
    </lineage>
</organism>
<accession>A0A6J7WVM7</accession>
<dbReference type="SUPFAM" id="SSF51261">
    <property type="entry name" value="Duplicated hybrid motif"/>
    <property type="match status" value="1"/>
</dbReference>
<dbReference type="Pfam" id="PF01551">
    <property type="entry name" value="Peptidase_M23"/>
    <property type="match status" value="1"/>
</dbReference>
<evidence type="ECO:0000313" key="9">
    <source>
        <dbReference type="EMBL" id="CAB5221780.1"/>
    </source>
</evidence>
<dbReference type="PANTHER" id="PTHR21666">
    <property type="entry name" value="PEPTIDASE-RELATED"/>
    <property type="match status" value="1"/>
</dbReference>
<keyword evidence="2" id="KW-0929">Antimicrobial</keyword>
<dbReference type="InterPro" id="IPR011055">
    <property type="entry name" value="Dup_hybrid_motif"/>
</dbReference>
<feature type="region of interest" description="Disordered" evidence="5">
    <location>
        <begin position="708"/>
        <end position="734"/>
    </location>
</feature>
<evidence type="ECO:0000256" key="6">
    <source>
        <dbReference type="SAM" id="Phobius"/>
    </source>
</evidence>
<evidence type="ECO:0000256" key="3">
    <source>
        <dbReference type="ARBA" id="ARBA00022638"/>
    </source>
</evidence>
<sequence length="2115" mass="224055">MADVNSTFSYNANFGPAQAQIRALTKDISSLNAAFLSLDKSANARRSSVAEGFMRDLGALGGFKSQVVDLTSDVERFGKALQKNQLTLRQYYKEAAQAYKKNSMARRLAEDEVRRAQSQLVGMGSDMQGRKKGMLITPLTIDTSDINTKMAIAQKQFSIFNKLVSDGATQLINWGKNTQWAGRQLTVGLTVPLTIFGATVSKTFREVDKELTRFAKVYGSDLVGANKAATDAMRAQVEQLSKDFAGKYGIAARETAGLAADLAATGLEGQKLLDSVAQTTRLAVLGEVDRQEAMKATLALQSAFNMSTTELAESINFLNAVENQTSASLQDLTEAIPRVGPVINSLGGDVKDLAVLLVAMKEGGVNAAEGANAIKSGLASLINPTRQASETAKKYGIDINGIVAANKGQLMPTLLAFQEQLKNLDDFAKAQIIEQLFGKYQFARISALFDNLNTSGSQTVEVMKLMGASSADLAKIANDEVRTLTESSSMRFQRSMEAIKASLLPVGQVLTDAVIPFLEKTASLINSIVEYAKNLPEPVKNFLKLGIGITAIAGPIIMLVGVFANFLGYLTKSAMMFTRLGASMAGIKTEKFELLDDNQLAAARSSDILAATYNNQTASLAKLNTALMTYIANLRETQRVQPNVFAAGAPSAGRGKAPKKLQSGGSAWVPGSGSGDRVPALLEPGEFVVNKKAAMKHGGLLNHINFKDAPRFQKGGGTRRSGASASDAGEKRRVLDQWSQEKGKGGDLEAKAAKLAQAAVEKKINSKDFIDRFNGGNPWDKESGKYKDLINLERSHMVSGLNKGDILSWRSDLWIPETGSENRLYQMINNSPKKNLASYERFAKELGLSNKSFEAIRQGRGVPLDALTDHRAILNAMIKDAEKNPKAYSPSFSKYAIPASAALEARIPTYKGIDLAKRASRLMTGARTFMRVNPAITQIPEAQPKKVTGGSPTKTEAKAHAGGKKVRTPRGNLVQMRYDQTIADRGFIKFAQEGLGDESDLKAQRKAVRGQKAGAVGGLAMTAAFMLPALTGTNEALSGFTNALTTAMIALSAVSTIAQVRGIGGAGMGIGARARALKAGATGELSRIPKGQAGAGRFVDRATTIANAKQATGSGRVMGGIASKAAGTGKGAMAARGALGALGLIGSASLMIPLAVIAAGVAAFALYQKSIQKAREEGAAMYAEQTKAAEYYGIELKNVNAAMANNAKIAKEMGFAKAPTAATVDPQLKKSILEQEENKKLVEQIKESNDPSSIFLGQYGKMLQQGFSPDQAKEVLSVLAQASGKMGALASMNGTLGGITTEKQATAAIGTSFTQSVGAMYGTGSVGQKDLARVQGQFGELAKAGLTSSDLSDGFKIIEDGIAAAYAEGAKRGLTDNAIGINLGKAVNNQLKDLGFEEGDPVFEAITNLGNTAADTENKMLLVQAAAAGIDLSKFIADGKIAQEEIKQIQNELAATDALAEIDLQINTNIQGAMDAIDTEVQARTAYYDGLIIANEQAQESENERTKNFQKNMEKRNKALQKEIKGIQRSADETIKQKEKEIESLEKSTKAYLDSLQSKKEEDSFLAQQSQTALGGLGALAGGDVIGFLAAKEEMSANANAYAQQSEIDKIQEIADAEAERLEAVIDTVRERTEAEVQALQDQIDKNQELMDGEGERHEKRMANLQKEALKIQTDKAAELGRLNDTKAKLQELMDLPVGEKLGKDLGKYAASISEVAANMPKSAQDTMNKLARSFGDNFQSVFDAELQKSAASYGVDPTNLKALIQKSLPKAKSSSDRINREATGGYIQGPGTANSDSIPALLSNGEYVVRASAVKKVGKQTLDQINNGYRTGGGEAPAAAAAFAGGVKTAVAAINAGNALAQAAASAMDEEPENSDGMGTGSPASIPEKLGKVARILRGNYRVSARGTYPSGNKHSARYGTAIDYATPSGTGVYAMASGTANNLNKGNSSFGKYVTIKHADGTESLYAHLDSHGKGGTVNAGDLIGYSGNTGNSTGPHLHFEWSALRNGENPPGMRIGGETMSDGLAKLHKGEMVLTKPLTQTLKDGISDMRVGVPAMASTTGVDSSGTIISDNRVINVNVNASGSGMNPDTVAQRIVSAINKQESRRNFGRSS</sequence>
<dbReference type="EMBL" id="LR798295">
    <property type="protein sequence ID" value="CAB5221780.1"/>
    <property type="molecule type" value="Genomic_DNA"/>
</dbReference>
<keyword evidence="6" id="KW-0812">Transmembrane</keyword>
<evidence type="ECO:0000256" key="1">
    <source>
        <dbReference type="ARBA" id="ARBA00022465"/>
    </source>
</evidence>
<feature type="transmembrane region" description="Helical" evidence="6">
    <location>
        <begin position="1013"/>
        <end position="1030"/>
    </location>
</feature>
<keyword evidence="6" id="KW-1133">Transmembrane helix</keyword>
<keyword evidence="3" id="KW-0081">Bacteriolytic enzyme</keyword>
<proteinExistence type="predicted"/>
<dbReference type="InterPro" id="IPR050570">
    <property type="entry name" value="Cell_wall_metabolism_enzyme"/>
</dbReference>
<feature type="transmembrane region" description="Helical" evidence="6">
    <location>
        <begin position="545"/>
        <end position="570"/>
    </location>
</feature>
<name>A0A6J7WVM7_9CAUD</name>
<dbReference type="InterPro" id="IPR016047">
    <property type="entry name" value="M23ase_b-sheet_dom"/>
</dbReference>
<protein>
    <submittedName>
        <fullName evidence="9">Phage tail tape measure protein</fullName>
    </submittedName>
</protein>
<dbReference type="InterPro" id="IPR010090">
    <property type="entry name" value="Phage_tape_meas"/>
</dbReference>
<dbReference type="Pfam" id="PF10145">
    <property type="entry name" value="PhageMin_Tail"/>
    <property type="match status" value="1"/>
</dbReference>
<feature type="coiled-coil region" evidence="4">
    <location>
        <begin position="1612"/>
        <end position="1675"/>
    </location>
</feature>
<feature type="domain" description="M23ase beta-sheet core" evidence="7">
    <location>
        <begin position="1922"/>
        <end position="2006"/>
    </location>
</feature>
<evidence type="ECO:0000256" key="4">
    <source>
        <dbReference type="SAM" id="Coils"/>
    </source>
</evidence>
<keyword evidence="4" id="KW-0175">Coiled coil</keyword>
<evidence type="ECO:0000256" key="2">
    <source>
        <dbReference type="ARBA" id="ARBA00022529"/>
    </source>
</evidence>
<dbReference type="NCBIfam" id="TIGR01760">
    <property type="entry name" value="tape_meas_TP901"/>
    <property type="match status" value="1"/>
</dbReference>
<dbReference type="Gene3D" id="2.70.70.10">
    <property type="entry name" value="Glucose Permease (Domain IIA)"/>
    <property type="match status" value="1"/>
</dbReference>
<dbReference type="GO" id="GO:0031640">
    <property type="term" value="P:killing of cells of another organism"/>
    <property type="evidence" value="ECO:0007669"/>
    <property type="project" value="UniProtKB-KW"/>
</dbReference>
<keyword evidence="1" id="KW-1188">Viral release from host cell</keyword>
<reference evidence="9" key="1">
    <citation type="submission" date="2020-05" db="EMBL/GenBank/DDBJ databases">
        <authorList>
            <person name="Chiriac C."/>
            <person name="Salcher M."/>
            <person name="Ghai R."/>
            <person name="Kavagutti S V."/>
        </authorList>
    </citation>
    <scope>NUCLEOTIDE SEQUENCE</scope>
</reference>
<feature type="domain" description="Phage tail tape measure protein" evidence="8">
    <location>
        <begin position="239"/>
        <end position="438"/>
    </location>
</feature>
<evidence type="ECO:0000256" key="5">
    <source>
        <dbReference type="SAM" id="MobiDB-lite"/>
    </source>
</evidence>
<feature type="region of interest" description="Disordered" evidence="5">
    <location>
        <begin position="943"/>
        <end position="966"/>
    </location>
</feature>